<reference evidence="9" key="1">
    <citation type="journal article" date="2019" name="Int. J. Syst. Evol. Microbiol.">
        <title>The Global Catalogue of Microorganisms (GCM) 10K type strain sequencing project: providing services to taxonomists for standard genome sequencing and annotation.</title>
        <authorList>
            <consortium name="The Broad Institute Genomics Platform"/>
            <consortium name="The Broad Institute Genome Sequencing Center for Infectious Disease"/>
            <person name="Wu L."/>
            <person name="Ma J."/>
        </authorList>
    </citation>
    <scope>NUCLEOTIDE SEQUENCE [LARGE SCALE GENOMIC DNA]</scope>
    <source>
        <strain evidence="9">LMG 29894</strain>
    </source>
</reference>
<dbReference type="CDD" id="cd17535">
    <property type="entry name" value="REC_NarL-like"/>
    <property type="match status" value="1"/>
</dbReference>
<evidence type="ECO:0000259" key="6">
    <source>
        <dbReference type="PROSITE" id="PS50043"/>
    </source>
</evidence>
<dbReference type="InterPro" id="IPR011006">
    <property type="entry name" value="CheY-like_superfamily"/>
</dbReference>
<dbReference type="InterPro" id="IPR058245">
    <property type="entry name" value="NreC/VraR/RcsB-like_REC"/>
</dbReference>
<dbReference type="PROSITE" id="PS50043">
    <property type="entry name" value="HTH_LUXR_2"/>
    <property type="match status" value="1"/>
</dbReference>
<dbReference type="SMART" id="SM00421">
    <property type="entry name" value="HTH_LUXR"/>
    <property type="match status" value="1"/>
</dbReference>
<dbReference type="Gene3D" id="3.40.50.2300">
    <property type="match status" value="1"/>
</dbReference>
<dbReference type="PRINTS" id="PR00038">
    <property type="entry name" value="HTHLUXR"/>
</dbReference>
<dbReference type="EMBL" id="JBHSBU010000001">
    <property type="protein sequence ID" value="MFC4159322.1"/>
    <property type="molecule type" value="Genomic_DNA"/>
</dbReference>
<feature type="modified residue" description="4-aspartylphosphate" evidence="5">
    <location>
        <position position="61"/>
    </location>
</feature>
<keyword evidence="1 5" id="KW-0597">Phosphoprotein</keyword>
<dbReference type="Pfam" id="PF00196">
    <property type="entry name" value="GerE"/>
    <property type="match status" value="1"/>
</dbReference>
<evidence type="ECO:0000313" key="9">
    <source>
        <dbReference type="Proteomes" id="UP001595791"/>
    </source>
</evidence>
<name>A0ABV8MQP6_9NEIS</name>
<keyword evidence="9" id="KW-1185">Reference proteome</keyword>
<evidence type="ECO:0000256" key="4">
    <source>
        <dbReference type="ARBA" id="ARBA00023163"/>
    </source>
</evidence>
<evidence type="ECO:0000256" key="5">
    <source>
        <dbReference type="PROSITE-ProRule" id="PRU00169"/>
    </source>
</evidence>
<organism evidence="8 9">
    <name type="scientific">Chitinimonas lacunae</name>
    <dbReference type="NCBI Taxonomy" id="1963018"/>
    <lineage>
        <taxon>Bacteria</taxon>
        <taxon>Pseudomonadati</taxon>
        <taxon>Pseudomonadota</taxon>
        <taxon>Betaproteobacteria</taxon>
        <taxon>Neisseriales</taxon>
        <taxon>Chitinibacteraceae</taxon>
        <taxon>Chitinimonas</taxon>
    </lineage>
</organism>
<dbReference type="Proteomes" id="UP001595791">
    <property type="component" value="Unassembled WGS sequence"/>
</dbReference>
<accession>A0ABV8MQP6</accession>
<gene>
    <name evidence="8" type="ORF">ACFOW7_08125</name>
</gene>
<sequence>MTGTAEQRCRVVVADDHLLVRMGIRAVLEHLGGYEVVGEASDGVETMTSLAALRPEVVLVDIAMPELSGIEVVRLARTAYPDLKLLCLSALRTPEAVIEALAAGANGYLLKDFVLDELAVALGAVRNGERFLSPSLPPEVHRLIASGRQGDIAALTARQIEVLKRVAEGKTTKQIARELDISPKTVEFHRAKLAERLGLHDVASLTLYAARAGLTGLVRDEGTVRGG</sequence>
<keyword evidence="3" id="KW-0238">DNA-binding</keyword>
<feature type="domain" description="HTH luxR-type" evidence="6">
    <location>
        <begin position="148"/>
        <end position="213"/>
    </location>
</feature>
<evidence type="ECO:0000256" key="1">
    <source>
        <dbReference type="ARBA" id="ARBA00022553"/>
    </source>
</evidence>
<evidence type="ECO:0000259" key="7">
    <source>
        <dbReference type="PROSITE" id="PS50110"/>
    </source>
</evidence>
<comment type="caution">
    <text evidence="8">The sequence shown here is derived from an EMBL/GenBank/DDBJ whole genome shotgun (WGS) entry which is preliminary data.</text>
</comment>
<dbReference type="SMART" id="SM00448">
    <property type="entry name" value="REC"/>
    <property type="match status" value="1"/>
</dbReference>
<dbReference type="Pfam" id="PF00072">
    <property type="entry name" value="Response_reg"/>
    <property type="match status" value="1"/>
</dbReference>
<keyword evidence="2" id="KW-0805">Transcription regulation</keyword>
<keyword evidence="4" id="KW-0804">Transcription</keyword>
<proteinExistence type="predicted"/>
<dbReference type="RefSeq" id="WP_378162958.1">
    <property type="nucleotide sequence ID" value="NZ_JBHSBU010000001.1"/>
</dbReference>
<dbReference type="SUPFAM" id="SSF46894">
    <property type="entry name" value="C-terminal effector domain of the bipartite response regulators"/>
    <property type="match status" value="1"/>
</dbReference>
<dbReference type="SUPFAM" id="SSF52172">
    <property type="entry name" value="CheY-like"/>
    <property type="match status" value="1"/>
</dbReference>
<dbReference type="InterPro" id="IPR000792">
    <property type="entry name" value="Tscrpt_reg_LuxR_C"/>
</dbReference>
<dbReference type="PANTHER" id="PTHR43214:SF41">
    <property type="entry name" value="NITRATE_NITRITE RESPONSE REGULATOR PROTEIN NARP"/>
    <property type="match status" value="1"/>
</dbReference>
<protein>
    <submittedName>
        <fullName evidence="8">Response regulator</fullName>
    </submittedName>
</protein>
<evidence type="ECO:0000313" key="8">
    <source>
        <dbReference type="EMBL" id="MFC4159322.1"/>
    </source>
</evidence>
<feature type="domain" description="Response regulatory" evidence="7">
    <location>
        <begin position="10"/>
        <end position="126"/>
    </location>
</feature>
<dbReference type="PROSITE" id="PS50110">
    <property type="entry name" value="RESPONSE_REGULATORY"/>
    <property type="match status" value="1"/>
</dbReference>
<dbReference type="CDD" id="cd06170">
    <property type="entry name" value="LuxR_C_like"/>
    <property type="match status" value="1"/>
</dbReference>
<dbReference type="InterPro" id="IPR039420">
    <property type="entry name" value="WalR-like"/>
</dbReference>
<dbReference type="InterPro" id="IPR001789">
    <property type="entry name" value="Sig_transdc_resp-reg_receiver"/>
</dbReference>
<dbReference type="PANTHER" id="PTHR43214">
    <property type="entry name" value="TWO-COMPONENT RESPONSE REGULATOR"/>
    <property type="match status" value="1"/>
</dbReference>
<evidence type="ECO:0000256" key="2">
    <source>
        <dbReference type="ARBA" id="ARBA00023015"/>
    </source>
</evidence>
<dbReference type="InterPro" id="IPR016032">
    <property type="entry name" value="Sig_transdc_resp-reg_C-effctor"/>
</dbReference>
<evidence type="ECO:0000256" key="3">
    <source>
        <dbReference type="ARBA" id="ARBA00023125"/>
    </source>
</evidence>